<evidence type="ECO:0000256" key="2">
    <source>
        <dbReference type="ARBA" id="ARBA00022525"/>
    </source>
</evidence>
<evidence type="ECO:0000256" key="3">
    <source>
        <dbReference type="ARBA" id="ARBA00022656"/>
    </source>
</evidence>
<accession>A0A1Q1NP71</accession>
<keyword evidence="3" id="KW-0800">Toxin</keyword>
<organism evidence="7">
    <name type="scientific">Pristhesancus plagipennis</name>
    <name type="common">Common assassin bug</name>
    <dbReference type="NCBI Taxonomy" id="1955184"/>
    <lineage>
        <taxon>Eukaryota</taxon>
        <taxon>Metazoa</taxon>
        <taxon>Ecdysozoa</taxon>
        <taxon>Arthropoda</taxon>
        <taxon>Hexapoda</taxon>
        <taxon>Insecta</taxon>
        <taxon>Pterygota</taxon>
        <taxon>Neoptera</taxon>
        <taxon>Paraneoptera</taxon>
        <taxon>Hemiptera</taxon>
        <taxon>Heteroptera</taxon>
        <taxon>Panheteroptera</taxon>
        <taxon>Cimicomorpha</taxon>
        <taxon>Reduviidae</taxon>
        <taxon>Harpactorinae</taxon>
        <taxon>Harpactorini</taxon>
        <taxon>Pristhesancus</taxon>
    </lineage>
</organism>
<feature type="chain" id="PRO_5012681802" evidence="6">
    <location>
        <begin position="20"/>
        <end position="55"/>
    </location>
</feature>
<proteinExistence type="evidence at transcript level"/>
<evidence type="ECO:0000256" key="6">
    <source>
        <dbReference type="SAM" id="SignalP"/>
    </source>
</evidence>
<evidence type="ECO:0000256" key="1">
    <source>
        <dbReference type="ARBA" id="ARBA00004613"/>
    </source>
</evidence>
<evidence type="ECO:0000256" key="4">
    <source>
        <dbReference type="ARBA" id="ARBA00022854"/>
    </source>
</evidence>
<protein>
    <submittedName>
        <fullName evidence="7">Ptu1-like peptide pp9b</fullName>
    </submittedName>
</protein>
<keyword evidence="5" id="KW-1015">Disulfide bond</keyword>
<dbReference type="EMBL" id="KX752815">
    <property type="protein sequence ID" value="AQM58309.1"/>
    <property type="molecule type" value="mRNA"/>
</dbReference>
<reference evidence="7" key="1">
    <citation type="journal article" date="2017" name="Mol. Cell. Proteomics">
        <title>Melt with this kiss: Paralysing and liquefying venom of the assassin bug Pristhesancus plagipennis (Hemiptera: Reduviidae).</title>
        <authorList>
            <person name="Walker A.A."/>
            <person name="Madio B."/>
            <person name="Jin J."/>
            <person name="Undheim E.A."/>
            <person name="Fry B.G."/>
            <person name="King G.F."/>
        </authorList>
    </citation>
    <scope>NUCLEOTIDE SEQUENCE</scope>
    <source>
        <tissue evidence="7">Labial/venom glands</tissue>
    </source>
</reference>
<dbReference type="SUPFAM" id="SSF57059">
    <property type="entry name" value="omega toxin-like"/>
    <property type="match status" value="1"/>
</dbReference>
<sequence>MKWIFLIFIVIYLIYNVSARVFESRQCIPRLDKCVGQGAQCCPPSHCLWYANKCI</sequence>
<keyword evidence="2" id="KW-0964">Secreted</keyword>
<evidence type="ECO:0000256" key="5">
    <source>
        <dbReference type="ARBA" id="ARBA00023157"/>
    </source>
</evidence>
<keyword evidence="4" id="KW-0960">Knottin</keyword>
<name>A0A1Q1NP71_PRIPG</name>
<feature type="signal peptide" evidence="6">
    <location>
        <begin position="1"/>
        <end position="19"/>
    </location>
</feature>
<dbReference type="GO" id="GO:0005576">
    <property type="term" value="C:extracellular region"/>
    <property type="evidence" value="ECO:0007669"/>
    <property type="project" value="UniProtKB-SubCell"/>
</dbReference>
<dbReference type="AlphaFoldDB" id="A0A1Q1NP71"/>
<comment type="subcellular location">
    <subcellularLocation>
        <location evidence="1">Secreted</location>
    </subcellularLocation>
</comment>
<dbReference type="InterPro" id="IPR012325">
    <property type="entry name" value="Assassin_bug_toxin-like"/>
</dbReference>
<dbReference type="Pfam" id="PF08117">
    <property type="entry name" value="Toxin_30"/>
    <property type="match status" value="1"/>
</dbReference>
<dbReference type="GO" id="GO:0090729">
    <property type="term" value="F:toxin activity"/>
    <property type="evidence" value="ECO:0007669"/>
    <property type="project" value="UniProtKB-KW"/>
</dbReference>
<dbReference type="GO" id="GO:0019855">
    <property type="term" value="F:calcium channel inhibitor activity"/>
    <property type="evidence" value="ECO:0007669"/>
    <property type="project" value="InterPro"/>
</dbReference>
<evidence type="ECO:0000313" key="7">
    <source>
        <dbReference type="EMBL" id="AQM58309.1"/>
    </source>
</evidence>
<keyword evidence="6" id="KW-0732">Signal</keyword>